<dbReference type="InterPro" id="IPR020846">
    <property type="entry name" value="MFS_dom"/>
</dbReference>
<feature type="transmembrane region" description="Helical" evidence="7">
    <location>
        <begin position="115"/>
        <end position="135"/>
    </location>
</feature>
<evidence type="ECO:0000256" key="7">
    <source>
        <dbReference type="SAM" id="Phobius"/>
    </source>
</evidence>
<evidence type="ECO:0000256" key="3">
    <source>
        <dbReference type="ARBA" id="ARBA00022475"/>
    </source>
</evidence>
<dbReference type="InterPro" id="IPR005828">
    <property type="entry name" value="MFS_sugar_transport-like"/>
</dbReference>
<gene>
    <name evidence="9" type="ORF">AB3K24_06080</name>
</gene>
<evidence type="ECO:0000256" key="5">
    <source>
        <dbReference type="ARBA" id="ARBA00022989"/>
    </source>
</evidence>
<evidence type="ECO:0000313" key="9">
    <source>
        <dbReference type="EMBL" id="MEX0380916.1"/>
    </source>
</evidence>
<evidence type="ECO:0000256" key="2">
    <source>
        <dbReference type="ARBA" id="ARBA00022448"/>
    </source>
</evidence>
<name>A0ABV3S5D1_9LACO</name>
<dbReference type="InterPro" id="IPR036259">
    <property type="entry name" value="MFS_trans_sf"/>
</dbReference>
<feature type="transmembrane region" description="Helical" evidence="7">
    <location>
        <begin position="385"/>
        <end position="402"/>
    </location>
</feature>
<dbReference type="PANTHER" id="PTHR43414">
    <property type="entry name" value="MULTIDRUG RESISTANCE PROTEIN MDTG"/>
    <property type="match status" value="1"/>
</dbReference>
<feature type="transmembrane region" description="Helical" evidence="7">
    <location>
        <begin position="263"/>
        <end position="283"/>
    </location>
</feature>
<feature type="transmembrane region" description="Helical" evidence="7">
    <location>
        <begin position="225"/>
        <end position="251"/>
    </location>
</feature>
<evidence type="ECO:0000256" key="1">
    <source>
        <dbReference type="ARBA" id="ARBA00004651"/>
    </source>
</evidence>
<keyword evidence="5 7" id="KW-1133">Transmembrane helix</keyword>
<sequence length="414" mass="45138">MSENYKNTLTQKEPLWQQNVFVLWFGVFMTGVALSEVMPFLSLYIDTLGSFSKNQLSFYSGAVFAISFLVTAIVSPFWGKLADRKGRKLMLLRAALGMSIVLFLMGNVTNVWQLLILRALQGAMGGFISNANALVATQTPKQHAGKALGILVTGMTAGNLIGPLFGGILATFFSYRMSFHITGVILFLVFLLTLFLVKETPHIIAPKITNTSTKDLWARVPNKQLIVGLFVTTMLVQTVNTSINPIISLFVRELMHNASNTTFIAGMVAAMPGIATVIAAPTFGRIGDHLGTDRMIKIGFMIAVIAFLPTAFVTSIGLLMFFRFLVGISDATMLPAIQTLLAKNSPTEMTSRMFSYNQSFQSLGSVMGPMSGALVASIFDYRGIFVFSTIIIVINAILFNLTTRHLDHNSAGVN</sequence>
<evidence type="ECO:0000256" key="6">
    <source>
        <dbReference type="ARBA" id="ARBA00023136"/>
    </source>
</evidence>
<evidence type="ECO:0000259" key="8">
    <source>
        <dbReference type="PROSITE" id="PS50850"/>
    </source>
</evidence>
<feature type="transmembrane region" description="Helical" evidence="7">
    <location>
        <begin position="90"/>
        <end position="109"/>
    </location>
</feature>
<dbReference type="PRINTS" id="PR01035">
    <property type="entry name" value="TCRTETA"/>
</dbReference>
<keyword evidence="4 7" id="KW-0812">Transmembrane</keyword>
<reference evidence="9 10" key="1">
    <citation type="submission" date="2024-07" db="EMBL/GenBank/DDBJ databases">
        <authorList>
            <person name="Yun M."/>
        </authorList>
    </citation>
    <scope>NUCLEOTIDE SEQUENCE [LARGE SCALE GENOMIC DNA]</scope>
    <source>
        <strain evidence="9 10">MS01</strain>
    </source>
</reference>
<feature type="transmembrane region" description="Helical" evidence="7">
    <location>
        <begin position="147"/>
        <end position="173"/>
    </location>
</feature>
<dbReference type="PROSITE" id="PS50850">
    <property type="entry name" value="MFS"/>
    <property type="match status" value="1"/>
</dbReference>
<comment type="subcellular location">
    <subcellularLocation>
        <location evidence="1">Cell membrane</location>
        <topology evidence="1">Multi-pass membrane protein</topology>
    </subcellularLocation>
</comment>
<dbReference type="RefSeq" id="WP_367974340.1">
    <property type="nucleotide sequence ID" value="NZ_JBFPEQ010000001.1"/>
</dbReference>
<feature type="transmembrane region" description="Helical" evidence="7">
    <location>
        <begin position="179"/>
        <end position="197"/>
    </location>
</feature>
<proteinExistence type="predicted"/>
<feature type="transmembrane region" description="Helical" evidence="7">
    <location>
        <begin position="57"/>
        <end position="78"/>
    </location>
</feature>
<feature type="domain" description="Major facilitator superfamily (MFS) profile" evidence="8">
    <location>
        <begin position="19"/>
        <end position="407"/>
    </location>
</feature>
<dbReference type="EMBL" id="JBFPER010000001">
    <property type="protein sequence ID" value="MEX0380916.1"/>
    <property type="molecule type" value="Genomic_DNA"/>
</dbReference>
<dbReference type="InterPro" id="IPR001958">
    <property type="entry name" value="Tet-R_TetA/multi-R_MdtG-like"/>
</dbReference>
<keyword evidence="3" id="KW-1003">Cell membrane</keyword>
<protein>
    <submittedName>
        <fullName evidence="9">MFS transporter</fullName>
    </submittedName>
</protein>
<comment type="caution">
    <text evidence="9">The sequence shown here is derived from an EMBL/GenBank/DDBJ whole genome shotgun (WGS) entry which is preliminary data.</text>
</comment>
<dbReference type="Pfam" id="PF00083">
    <property type="entry name" value="Sugar_tr"/>
    <property type="match status" value="1"/>
</dbReference>
<evidence type="ECO:0000313" key="10">
    <source>
        <dbReference type="Proteomes" id="UP001556617"/>
    </source>
</evidence>
<keyword evidence="6 7" id="KW-0472">Membrane</keyword>
<feature type="transmembrane region" description="Helical" evidence="7">
    <location>
        <begin position="21"/>
        <end position="45"/>
    </location>
</feature>
<keyword evidence="10" id="KW-1185">Reference proteome</keyword>
<accession>A0ABV3S5D1</accession>
<dbReference type="Pfam" id="PF07690">
    <property type="entry name" value="MFS_1"/>
    <property type="match status" value="1"/>
</dbReference>
<dbReference type="PANTHER" id="PTHR43414:SF6">
    <property type="entry name" value="MULTIDRUG RESISTANCE PROTEIN MDTG"/>
    <property type="match status" value="1"/>
</dbReference>
<dbReference type="SUPFAM" id="SSF103473">
    <property type="entry name" value="MFS general substrate transporter"/>
    <property type="match status" value="1"/>
</dbReference>
<dbReference type="InterPro" id="IPR011701">
    <property type="entry name" value="MFS"/>
</dbReference>
<evidence type="ECO:0000256" key="4">
    <source>
        <dbReference type="ARBA" id="ARBA00022692"/>
    </source>
</evidence>
<keyword evidence="2" id="KW-0813">Transport</keyword>
<dbReference type="Gene3D" id="1.20.1250.20">
    <property type="entry name" value="MFS general substrate transporter like domains"/>
    <property type="match status" value="2"/>
</dbReference>
<dbReference type="Proteomes" id="UP001556617">
    <property type="component" value="Unassembled WGS sequence"/>
</dbReference>
<organism evidence="9 10">
    <name type="scientific">Leuconostoc aquikimchii</name>
    <dbReference type="NCBI Taxonomy" id="3236804"/>
    <lineage>
        <taxon>Bacteria</taxon>
        <taxon>Bacillati</taxon>
        <taxon>Bacillota</taxon>
        <taxon>Bacilli</taxon>
        <taxon>Lactobacillales</taxon>
        <taxon>Lactobacillaceae</taxon>
        <taxon>Leuconostoc</taxon>
    </lineage>
</organism>